<evidence type="ECO:0000313" key="2">
    <source>
        <dbReference type="EMBL" id="KAG5555536.1"/>
    </source>
</evidence>
<accession>A0AAV6KTR9</accession>
<dbReference type="Pfam" id="PF04801">
    <property type="entry name" value="RPC5"/>
    <property type="match status" value="2"/>
</dbReference>
<sequence>MCLLSVKSELVSQAEISRRVMADMDLDDLDGLSRVPSRISRFAPKNSKLKAKSEPQELNSFPLKKKKEEVYSIHDCETTNQDDCAIKMDLAVKMDVEAKSEGQEAKDETMEEVNDDDRVVREIDLYVLQYPLRPCWRPYELDERCEEVRIKPSRAEVEVDLSIDVNSKNYDTDADPRLHINPIRAVVQLRPSMEHLKSDGSKKKSVTCNVEATIKLEDPKDEKSAGPSKKVNKLPGTMNGRNDDLEESWMALKYHSSKSDYSIRCLRKMEVEESAPIQFSMSPYDFDTDMCEFFLLVYQAGVREYVLKYDYVSSLCPGAFNDNIKSQGPSTRYPHTVAQFFNDKQRKRFLRSLPLEERFKIWFREGPPANRLQTLKKHLAPDDSIEDVLGVLQKLAHLVQGLWIPKTPLLLEGGVEGLARDYFLLLFSKNPVISYEQVKAVGSRGQPLKDAIKGVLSILAVERPDLHGWKFKELPDVSSENESSDEMFVKLYSDVVKEQEKAWERAEKPLTESIFVGGRGGLKNSSKPDTANRVGTSKVQSKGAAKSSNGAVSRTPMSNETREALPKVLQKLFQTHSVCSFQLICQRLREMAISESTRPKGVAREVKAAAIALDAPQEELLELIGQVAINIHGVYVSRSSIDPQYDPLRKIVIDLLIAEGPNAKLKRAAIVEAAKMQLNQDISPNAYQKVLNELCVSQGSAWVLKRGDGNPK</sequence>
<evidence type="ECO:0000313" key="3">
    <source>
        <dbReference type="Proteomes" id="UP000823749"/>
    </source>
</evidence>
<organism evidence="2 3">
    <name type="scientific">Rhododendron griersonianum</name>
    <dbReference type="NCBI Taxonomy" id="479676"/>
    <lineage>
        <taxon>Eukaryota</taxon>
        <taxon>Viridiplantae</taxon>
        <taxon>Streptophyta</taxon>
        <taxon>Embryophyta</taxon>
        <taxon>Tracheophyta</taxon>
        <taxon>Spermatophyta</taxon>
        <taxon>Magnoliopsida</taxon>
        <taxon>eudicotyledons</taxon>
        <taxon>Gunneridae</taxon>
        <taxon>Pentapetalae</taxon>
        <taxon>asterids</taxon>
        <taxon>Ericales</taxon>
        <taxon>Ericaceae</taxon>
        <taxon>Ericoideae</taxon>
        <taxon>Rhodoreae</taxon>
        <taxon>Rhododendron</taxon>
    </lineage>
</organism>
<protein>
    <submittedName>
        <fullName evidence="2">Uncharacterized protein</fullName>
    </submittedName>
</protein>
<comment type="caution">
    <text evidence="2">The sequence shown here is derived from an EMBL/GenBank/DDBJ whole genome shotgun (WGS) entry which is preliminary data.</text>
</comment>
<dbReference type="InterPro" id="IPR006886">
    <property type="entry name" value="RNA_pol_III_Rpc5"/>
</dbReference>
<feature type="compositionally biased region" description="Polar residues" evidence="1">
    <location>
        <begin position="523"/>
        <end position="559"/>
    </location>
</feature>
<gene>
    <name evidence="2" type="ORF">RHGRI_006248</name>
</gene>
<proteinExistence type="predicted"/>
<name>A0AAV6KTR9_9ERIC</name>
<dbReference type="EMBL" id="JACTNZ010000003">
    <property type="protein sequence ID" value="KAG5555536.1"/>
    <property type="molecule type" value="Genomic_DNA"/>
</dbReference>
<keyword evidence="3" id="KW-1185">Reference proteome</keyword>
<feature type="region of interest" description="Disordered" evidence="1">
    <location>
        <begin position="218"/>
        <end position="239"/>
    </location>
</feature>
<feature type="region of interest" description="Disordered" evidence="1">
    <location>
        <begin position="519"/>
        <end position="559"/>
    </location>
</feature>
<dbReference type="GO" id="GO:0042797">
    <property type="term" value="P:tRNA transcription by RNA polymerase III"/>
    <property type="evidence" value="ECO:0007669"/>
    <property type="project" value="TreeGrafter"/>
</dbReference>
<dbReference type="Proteomes" id="UP000823749">
    <property type="component" value="Chromosome 3"/>
</dbReference>
<evidence type="ECO:0000256" key="1">
    <source>
        <dbReference type="SAM" id="MobiDB-lite"/>
    </source>
</evidence>
<dbReference type="PANTHER" id="PTHR12069">
    <property type="entry name" value="DNA-DIRECTED RNA POLYMERASES III 80 KDA POLYPEPTIDE RNA POLYMERASE III SUBUNIT 5"/>
    <property type="match status" value="1"/>
</dbReference>
<dbReference type="AlphaFoldDB" id="A0AAV6KTR9"/>
<dbReference type="PANTHER" id="PTHR12069:SF0">
    <property type="entry name" value="DNA-DIRECTED RNA POLYMERASE III SUBUNIT RPC5"/>
    <property type="match status" value="1"/>
</dbReference>
<reference evidence="2" key="1">
    <citation type="submission" date="2020-08" db="EMBL/GenBank/DDBJ databases">
        <title>Plant Genome Project.</title>
        <authorList>
            <person name="Zhang R.-G."/>
        </authorList>
    </citation>
    <scope>NUCLEOTIDE SEQUENCE</scope>
    <source>
        <strain evidence="2">WSP0</strain>
        <tissue evidence="2">Leaf</tissue>
    </source>
</reference>
<dbReference type="GO" id="GO:0005666">
    <property type="term" value="C:RNA polymerase III complex"/>
    <property type="evidence" value="ECO:0007669"/>
    <property type="project" value="TreeGrafter"/>
</dbReference>